<proteinExistence type="predicted"/>
<gene>
    <name evidence="3" type="ORF">HYH03_018700</name>
</gene>
<dbReference type="Proteomes" id="UP000612055">
    <property type="component" value="Unassembled WGS sequence"/>
</dbReference>
<evidence type="ECO:0000256" key="2">
    <source>
        <dbReference type="SAM" id="MobiDB-lite"/>
    </source>
</evidence>
<feature type="compositionally biased region" description="Pro residues" evidence="2">
    <location>
        <begin position="983"/>
        <end position="998"/>
    </location>
</feature>
<organism evidence="3 4">
    <name type="scientific">Edaphochlamys debaryana</name>
    <dbReference type="NCBI Taxonomy" id="47281"/>
    <lineage>
        <taxon>Eukaryota</taxon>
        <taxon>Viridiplantae</taxon>
        <taxon>Chlorophyta</taxon>
        <taxon>core chlorophytes</taxon>
        <taxon>Chlorophyceae</taxon>
        <taxon>CS clade</taxon>
        <taxon>Chlamydomonadales</taxon>
        <taxon>Chlamydomonadales incertae sedis</taxon>
        <taxon>Edaphochlamys</taxon>
    </lineage>
</organism>
<dbReference type="GO" id="GO:0046513">
    <property type="term" value="P:ceramide biosynthetic process"/>
    <property type="evidence" value="ECO:0007669"/>
    <property type="project" value="TreeGrafter"/>
</dbReference>
<feature type="compositionally biased region" description="Polar residues" evidence="2">
    <location>
        <begin position="243"/>
        <end position="253"/>
    </location>
</feature>
<name>A0A836BMV0_9CHLO</name>
<feature type="compositionally biased region" description="Gly residues" evidence="2">
    <location>
        <begin position="272"/>
        <end position="286"/>
    </location>
</feature>
<dbReference type="EMBL" id="JAEHOE010000229">
    <property type="protein sequence ID" value="KAG2482350.1"/>
    <property type="molecule type" value="Genomic_DNA"/>
</dbReference>
<feature type="region of interest" description="Disordered" evidence="2">
    <location>
        <begin position="1"/>
        <end position="33"/>
    </location>
</feature>
<dbReference type="GO" id="GO:0071944">
    <property type="term" value="C:cell periphery"/>
    <property type="evidence" value="ECO:0007669"/>
    <property type="project" value="TreeGrafter"/>
</dbReference>
<feature type="region of interest" description="Disordered" evidence="2">
    <location>
        <begin position="758"/>
        <end position="779"/>
    </location>
</feature>
<dbReference type="PANTHER" id="PTHR12393">
    <property type="entry name" value="SPHINGOMYELIN PHOSPHODIESTERASE RELATED"/>
    <property type="match status" value="1"/>
</dbReference>
<dbReference type="OrthoDB" id="552528at2759"/>
<feature type="coiled-coil region" evidence="1">
    <location>
        <begin position="356"/>
        <end position="383"/>
    </location>
</feature>
<feature type="compositionally biased region" description="Basic and acidic residues" evidence="2">
    <location>
        <begin position="923"/>
        <end position="935"/>
    </location>
</feature>
<feature type="compositionally biased region" description="Low complexity" evidence="2">
    <location>
        <begin position="430"/>
        <end position="442"/>
    </location>
</feature>
<feature type="compositionally biased region" description="Pro residues" evidence="2">
    <location>
        <begin position="413"/>
        <end position="429"/>
    </location>
</feature>
<keyword evidence="4" id="KW-1185">Reference proteome</keyword>
<feature type="region of interest" description="Disordered" evidence="2">
    <location>
        <begin position="1243"/>
        <end position="1269"/>
    </location>
</feature>
<feature type="compositionally biased region" description="Low complexity" evidence="2">
    <location>
        <begin position="957"/>
        <end position="973"/>
    </location>
</feature>
<feature type="region of interest" description="Disordered" evidence="2">
    <location>
        <begin position="62"/>
        <end position="293"/>
    </location>
</feature>
<feature type="compositionally biased region" description="Low complexity" evidence="2">
    <location>
        <begin position="598"/>
        <end position="623"/>
    </location>
</feature>
<feature type="compositionally biased region" description="Basic and acidic residues" evidence="2">
    <location>
        <begin position="151"/>
        <end position="172"/>
    </location>
</feature>
<feature type="compositionally biased region" description="Basic and acidic residues" evidence="2">
    <location>
        <begin position="452"/>
        <end position="467"/>
    </location>
</feature>
<feature type="compositionally biased region" description="Pro residues" evidence="2">
    <location>
        <begin position="541"/>
        <end position="551"/>
    </location>
</feature>
<feature type="region of interest" description="Disordered" evidence="2">
    <location>
        <begin position="401"/>
        <end position="735"/>
    </location>
</feature>
<comment type="caution">
    <text evidence="3">The sequence shown here is derived from an EMBL/GenBank/DDBJ whole genome shotgun (WGS) entry which is preliminary data.</text>
</comment>
<feature type="compositionally biased region" description="Low complexity" evidence="2">
    <location>
        <begin position="901"/>
        <end position="910"/>
    </location>
</feature>
<evidence type="ECO:0000313" key="4">
    <source>
        <dbReference type="Proteomes" id="UP000612055"/>
    </source>
</evidence>
<sequence>MARKEVSEKVKVGREKQLAARKAKEPNPEVKERIREKLRAYHAAKRAEKEAAIAADPELAAAEAAKKKRSRARRTTAASPASGEGEGGEAPAVLPKPRRRSSSAAAASAAGEGGEGAEAPPKPKRAPRAPKEPKPPKPKPDPTQPKPKAVRSAEHRAAIAEAIRRKWQDPDYRATAVAGIRKSAGTPEAGPRRNRSGSGSGRAGSSSSGDREYKRASAADGTESTSSGPRRRGPSNEAGPTVNDPSTIRSTRTARAGASKWEVDRAAPAGAGKAGAAGQDGEGGAAGRAAARRARSQATAAGLDASAKSPDAVRLALVQRLVRQVLTAERLVANTDSLLRQFRARRQALANDPIVRSQAEQQLPSVEATLAAARRKLAELRNRIPPDARYNEDGEVWFVPLPPGSSPASRSPPRSPPPEPADPAAPPAAPGSARGPVASSSGRGTGRGKGRATRDPDPDPDVNREIDVEAEAVPSGSGRSLDPNLMALSAGLNGNGLPHAYEYDSDYGAYGTYGSEDAEEEGEGSDEDDRPWPPRGGSGPGPGPGYPPAGPPNGMGSFAGLGGPYTDPSDTVRVDLSSIDPVNTLGLGPVNGHGVKEGNGAARRSRASGSSSSGNHGSSNRGSDAGSRGAEGAEEDGQDGEQGQGQGQGQDGGSNIVGFRGSHGPSDTSPPSTSGRRSDSSPSTRRTQIPAGAGSGSRSGSGSMAGAGAGLRPPGGGGPSGDLGVWLGGSDHDLRDSHNVRALLPASHRWLADMLEEQEQQEAEAEGLDPSSRQQQRQQRELLAGAAAAAGAAAGAGADGGAAAARRALLRRLGPEALAALAVGEHGGARAHESDWLRLLQERLQSGEDLPLAAAAAAAQAAAARSARAAAAAEAPAAAAASGGGGAVVGQGAEAGGAAEGGPVVVGSSRSRARRATVARATVAKEEGAKEEEVKAPAAARRVVARGRRTVEPPPAAARAPEVAPGAAAEAAGAGQGAKRRPPAPAHPPPPPLPPPGGPGWAWDPPRRLLPEVAGTFQGCSVFPPKPGALDPALLEAAPADVIPFYGHILGYRSMEEVKTQLTVRLLYDATDSILAAAARMRLLGQRRFTAMWPALAWCGGRWNVIARLVDEPSPAWQASNLFITGALDAAFAPTSALRLLASPTFLNGLPGTGLEDPRPLLVAGRLYAQGSVHVKDARGGRVARVALVDPLSSAAWLLDVPGQQLYAWEKSWTGFERNGTLRSLYTLDPLVELACAQDGRCAVEHGPDSTDSGPESGPDSRPDGACRGRPCAVKAGAKLHAPGSKAEAPFLRGGSPLAAWRGSSGYYVGFAHTTLRESHLAPFGIRQPLQPPGGPPLHRMHLLVYNADSHTVVYVSGPIPLGSNISRALPATPFRGLVQEPTSFVFTAEGTAVLGVNLDNARTLVLGVEGLGPVIVGAIAADLSRGRRRGRPRLSPARMETPSSAGASLEITGPQVWIPGIMKLISAGFSPNETACLRFVSRQANEELGASRLRLSQPMPGWALVKVWSPAYVERLTLGERHRLVTEANRSDDAAHLEAVYCAMSLSPRLEDLEIAARAVAMNSCQWLAAPSRMPLGVDSWRRLLRTCARAGLRQMCEWCLAACPILRALETPWAAVEAARGGHVELMQWLMAEASEECQAEAGAEEGEYDEDEEWLYDHLFVAALEGSCDIATCLRLDEEQALQDEPRNSLSPSLILEKAICSPRDWEAKCEWLLVQMGQDTVRGYSFGGLASLSGNAALQRIAWLEAKAWRPDEHATSSLLASALRAGNMAVLDWALRWAQAQGFNPKAARVGTGHYARAAQAGHLGVLEAVFAAGFQLPLPEIVFAAAAGGRQTVLAWAREAFGQDAFARALSPRVFTAAAASGDCGLLVWLHGALAEAGCEVPAKAWAAAVGSGCVRAVELLAGLGCPQPADGEPYSVALRMGDWRMVAALLRAGLPMSADTGVLVRESLALADCRRRLRQGLPGGAEPVDAGSGAPPAALRALLCAALPEEVGAEAVVAVVGEGGSGAA</sequence>
<dbReference type="GO" id="GO:0004620">
    <property type="term" value="F:phospholipase activity"/>
    <property type="evidence" value="ECO:0007669"/>
    <property type="project" value="TreeGrafter"/>
</dbReference>
<feature type="compositionally biased region" description="Gly residues" evidence="2">
    <location>
        <begin position="693"/>
        <end position="721"/>
    </location>
</feature>
<dbReference type="SUPFAM" id="SSF56954">
    <property type="entry name" value="Outer membrane efflux proteins (OEP)"/>
    <property type="match status" value="1"/>
</dbReference>
<feature type="compositionally biased region" description="Gly residues" evidence="2">
    <location>
        <begin position="640"/>
        <end position="652"/>
    </location>
</feature>
<dbReference type="PANTHER" id="PTHR12393:SF6">
    <property type="entry name" value="SPHINGOMYELIN PHOSPHODIESTERASE 2"/>
    <property type="match status" value="1"/>
</dbReference>
<feature type="compositionally biased region" description="Acidic residues" evidence="2">
    <location>
        <begin position="516"/>
        <end position="529"/>
    </location>
</feature>
<feature type="compositionally biased region" description="Basic and acidic residues" evidence="2">
    <location>
        <begin position="129"/>
        <end position="140"/>
    </location>
</feature>
<dbReference type="GO" id="GO:0005783">
    <property type="term" value="C:endoplasmic reticulum"/>
    <property type="evidence" value="ECO:0007669"/>
    <property type="project" value="TreeGrafter"/>
</dbReference>
<evidence type="ECO:0000313" key="3">
    <source>
        <dbReference type="EMBL" id="KAG2482350.1"/>
    </source>
</evidence>
<feature type="compositionally biased region" description="Acidic residues" evidence="2">
    <location>
        <begin position="758"/>
        <end position="767"/>
    </location>
</feature>
<keyword evidence="1" id="KW-0175">Coiled coil</keyword>
<protein>
    <submittedName>
        <fullName evidence="3">Uncharacterized protein</fullName>
    </submittedName>
</protein>
<reference evidence="3" key="1">
    <citation type="journal article" date="2020" name="bioRxiv">
        <title>Comparative genomics of Chlamydomonas.</title>
        <authorList>
            <person name="Craig R.J."/>
            <person name="Hasan A.R."/>
            <person name="Ness R.W."/>
            <person name="Keightley P.D."/>
        </authorList>
    </citation>
    <scope>NUCLEOTIDE SEQUENCE</scope>
    <source>
        <strain evidence="3">CCAP 11/70</strain>
    </source>
</reference>
<evidence type="ECO:0000256" key="1">
    <source>
        <dbReference type="SAM" id="Coils"/>
    </source>
</evidence>
<feature type="region of interest" description="Disordered" evidence="2">
    <location>
        <begin position="894"/>
        <end position="1006"/>
    </location>
</feature>
<accession>A0A836BMV0</accession>
<feature type="compositionally biased region" description="Low complexity" evidence="2">
    <location>
        <begin position="664"/>
        <end position="687"/>
    </location>
</feature>
<dbReference type="GO" id="GO:0016020">
    <property type="term" value="C:membrane"/>
    <property type="evidence" value="ECO:0007669"/>
    <property type="project" value="TreeGrafter"/>
</dbReference>
<dbReference type="GO" id="GO:0030149">
    <property type="term" value="P:sphingolipid catabolic process"/>
    <property type="evidence" value="ECO:0007669"/>
    <property type="project" value="TreeGrafter"/>
</dbReference>